<dbReference type="PANTHER" id="PTHR30273">
    <property type="entry name" value="PERIPLASMIC SIGNAL SENSOR AND SIGMA FACTOR ACTIVATOR FECR-RELATED"/>
    <property type="match status" value="1"/>
</dbReference>
<sequence>MQSEKDRMKHSFRVSELIIKYQKGTLSESEKEELSVWVDASDKTQFLREMTTGKILEKDLEEYARANTEKGYSRVINKLEKKARLGIAQYNLIFKVAAVVLVLLSGLVYLLSRHKPSTNQQLIALSDSNLIVPGSKKARLIYVDGEILLEQGKDTTFTNDTLTVINSADGIVSYRNDLKTKVSTTQWNILEAPAGGGYTIVLEDGTKVFLNAASSISYPVHFLAGERNVFLRGEGYFEVAKDAKRPFIVTANNISIKAVGTAFNVDCKRYANTKSVLTTVTEGAVLIGRSHSTTLVKAGEVALSDNLLTKFVAPKKDITELIAWKEGMFSFKSENIEVVMQQLSEWYNVKIEYDSTFNRHKYFTGEIKRSVPLSTLLEMIELTGIAKFSLSQRTLKVLPNTK</sequence>
<feature type="domain" description="FecR protein" evidence="2">
    <location>
        <begin position="192"/>
        <end position="285"/>
    </location>
</feature>
<dbReference type="OrthoDB" id="1452822at2"/>
<gene>
    <name evidence="4" type="ORF">ESB13_09535</name>
</gene>
<dbReference type="Gene3D" id="2.60.120.1440">
    <property type="match status" value="1"/>
</dbReference>
<dbReference type="EMBL" id="SDHZ01000001">
    <property type="protein sequence ID" value="RXK87003.1"/>
    <property type="molecule type" value="Genomic_DNA"/>
</dbReference>
<evidence type="ECO:0000313" key="4">
    <source>
        <dbReference type="EMBL" id="RXK87003.1"/>
    </source>
</evidence>
<dbReference type="Pfam" id="PF04773">
    <property type="entry name" value="FecR"/>
    <property type="match status" value="1"/>
</dbReference>
<dbReference type="RefSeq" id="WP_129002753.1">
    <property type="nucleotide sequence ID" value="NZ_SDHZ01000001.1"/>
</dbReference>
<evidence type="ECO:0000256" key="1">
    <source>
        <dbReference type="SAM" id="Phobius"/>
    </source>
</evidence>
<accession>A0A4Q1DE86</accession>
<keyword evidence="1" id="KW-0812">Transmembrane</keyword>
<dbReference type="Gene3D" id="3.55.50.30">
    <property type="match status" value="1"/>
</dbReference>
<evidence type="ECO:0000259" key="2">
    <source>
        <dbReference type="Pfam" id="PF04773"/>
    </source>
</evidence>
<evidence type="ECO:0000259" key="3">
    <source>
        <dbReference type="Pfam" id="PF16344"/>
    </source>
</evidence>
<dbReference type="PANTHER" id="PTHR30273:SF2">
    <property type="entry name" value="PROTEIN FECR"/>
    <property type="match status" value="1"/>
</dbReference>
<keyword evidence="1" id="KW-0472">Membrane</keyword>
<protein>
    <submittedName>
        <fullName evidence="4">FecR family protein</fullName>
    </submittedName>
</protein>
<feature type="domain" description="Protein FecR C-terminal" evidence="3">
    <location>
        <begin position="329"/>
        <end position="395"/>
    </location>
</feature>
<dbReference type="Pfam" id="PF16344">
    <property type="entry name" value="FecR_C"/>
    <property type="match status" value="1"/>
</dbReference>
<reference evidence="4 5" key="1">
    <citation type="submission" date="2019-01" db="EMBL/GenBank/DDBJ databases">
        <title>Filimonas sp. strain TTM-71.</title>
        <authorList>
            <person name="Chen W.-M."/>
        </authorList>
    </citation>
    <scope>NUCLEOTIDE SEQUENCE [LARGE SCALE GENOMIC DNA]</scope>
    <source>
        <strain evidence="4 5">TTM-71</strain>
    </source>
</reference>
<feature type="transmembrane region" description="Helical" evidence="1">
    <location>
        <begin position="92"/>
        <end position="111"/>
    </location>
</feature>
<organism evidence="4 5">
    <name type="scientific">Filimonas effusa</name>
    <dbReference type="NCBI Taxonomy" id="2508721"/>
    <lineage>
        <taxon>Bacteria</taxon>
        <taxon>Pseudomonadati</taxon>
        <taxon>Bacteroidota</taxon>
        <taxon>Chitinophagia</taxon>
        <taxon>Chitinophagales</taxon>
        <taxon>Chitinophagaceae</taxon>
        <taxon>Filimonas</taxon>
    </lineage>
</organism>
<dbReference type="GO" id="GO:0016989">
    <property type="term" value="F:sigma factor antagonist activity"/>
    <property type="evidence" value="ECO:0007669"/>
    <property type="project" value="TreeGrafter"/>
</dbReference>
<proteinExistence type="predicted"/>
<dbReference type="InterPro" id="IPR032508">
    <property type="entry name" value="FecR_C"/>
</dbReference>
<comment type="caution">
    <text evidence="4">The sequence shown here is derived from an EMBL/GenBank/DDBJ whole genome shotgun (WGS) entry which is preliminary data.</text>
</comment>
<evidence type="ECO:0000313" key="5">
    <source>
        <dbReference type="Proteomes" id="UP000290545"/>
    </source>
</evidence>
<dbReference type="AlphaFoldDB" id="A0A4Q1DE86"/>
<dbReference type="InterPro" id="IPR012373">
    <property type="entry name" value="Ferrdict_sens_TM"/>
</dbReference>
<dbReference type="InterPro" id="IPR006860">
    <property type="entry name" value="FecR"/>
</dbReference>
<dbReference type="Proteomes" id="UP000290545">
    <property type="component" value="Unassembled WGS sequence"/>
</dbReference>
<name>A0A4Q1DE86_9BACT</name>
<keyword evidence="5" id="KW-1185">Reference proteome</keyword>
<keyword evidence="1" id="KW-1133">Transmembrane helix</keyword>